<accession>A0ABM0IRZ4</accession>
<dbReference type="InterPro" id="IPR000906">
    <property type="entry name" value="ZU5_dom"/>
</dbReference>
<proteinExistence type="predicted"/>
<dbReference type="Gene3D" id="1.10.533.10">
    <property type="entry name" value="Death Domain, Fas"/>
    <property type="match status" value="1"/>
</dbReference>
<dbReference type="RefSeq" id="XP_004706410.2">
    <property type="nucleotide sequence ID" value="XM_004706353.2"/>
</dbReference>
<dbReference type="GeneID" id="101652404"/>
<evidence type="ECO:0000259" key="3">
    <source>
        <dbReference type="PROSITE" id="PS51145"/>
    </source>
</evidence>
<feature type="domain" description="ZU5" evidence="3">
    <location>
        <begin position="425"/>
        <end position="537"/>
    </location>
</feature>
<dbReference type="PROSITE" id="PS51145">
    <property type="entry name" value="ZU5"/>
    <property type="match status" value="1"/>
</dbReference>
<reference evidence="5" key="1">
    <citation type="submission" date="2025-08" db="UniProtKB">
        <authorList>
            <consortium name="RefSeq"/>
        </authorList>
    </citation>
    <scope>IDENTIFICATION</scope>
</reference>
<evidence type="ECO:0000259" key="2">
    <source>
        <dbReference type="PROSITE" id="PS50017"/>
    </source>
</evidence>
<protein>
    <submittedName>
        <fullName evidence="5">Death domain-containing protein 1</fullName>
    </submittedName>
</protein>
<dbReference type="SUPFAM" id="SSF47986">
    <property type="entry name" value="DEATH domain"/>
    <property type="match status" value="1"/>
</dbReference>
<dbReference type="PROSITE" id="PS50017">
    <property type="entry name" value="DEATH_DOMAIN"/>
    <property type="match status" value="1"/>
</dbReference>
<feature type="region of interest" description="Disordered" evidence="1">
    <location>
        <begin position="187"/>
        <end position="212"/>
    </location>
</feature>
<evidence type="ECO:0000256" key="1">
    <source>
        <dbReference type="SAM" id="MobiDB-lite"/>
    </source>
</evidence>
<keyword evidence="4" id="KW-1185">Reference proteome</keyword>
<gene>
    <name evidence="5" type="primary">DTHD1</name>
</gene>
<evidence type="ECO:0000313" key="5">
    <source>
        <dbReference type="RefSeq" id="XP_004706410.2"/>
    </source>
</evidence>
<dbReference type="InterPro" id="IPR011029">
    <property type="entry name" value="DEATH-like_dom_sf"/>
</dbReference>
<dbReference type="Gene3D" id="2.60.220.30">
    <property type="match status" value="1"/>
</dbReference>
<sequence>MDTEDLGSDKLGQILKQIWRQNLALKQAVLSNDFYEETGVSTWLATVVFLGQDLSGALHQLLEHTAGTVHSTCQHLQALLDTESPCIWRKEIIPVRDCLVRINGYLGSTATLLKKEEKEMCNLHGMHDECSPLETMPVIQDTKATDHAGRRELNVIEAATVSPPSGGESHYMNQGQLNKPHLSSELMEKEDNTSLSGNVTGQGEPQNKMCPDKAENEEDKQIDHMTAGSINDNREKIHNISQTTEGEIQAISESQREEMTTSSITCNGFNNYVTSFLPNDSEGKSTEKVIMEKEFLDVLSEETGPQVSCFITAPSYVLQHLECRIINSMSSLIVNDNEELVSNVIAIEFSAQDKSIPFPIGIAIPFTARYRGNYREVMVKVSDLSLQSSYLTTNAIEGPRGSYKGTCAEVKVYKLGIFSVVSCLKKESFTVTKKGFTLQPSMDPRIALNYPSGVFISSVLVQLKVQPIDPSLVTYLTKQESSYSVVSTSPLIHIKHPSTCHFQKPVTVFLPCSPHRDKEKRRSEIDHKSTTSITTNRVTPLYLNWTKKLSIRKPGSNACESLKLLGFRSQDGGWFGLDDVAVRPVQSGLVSFELLQHLERFIVLHLSSTVDNGHLVSFVKSLEEAILSTTVCIVLNYQKDNPRKAVILVVPYKDVTEELKTLYRGGFHGPPEPSRRFQLREGEQLLLRFTGNIFASSNGKDYGKDYKITFHVQRKPKLELQLKEVDEFGNYSCPHYKGTIEVYKVPREKVVPNLEKSLLLNENRFQLPMCKLPLSLPKHEKLINRPQRTKIISSDPLEALWDNLLYWLGEELSEEDAASLASSLPLRHSTVQLIKLKNAGNLTEQFHELLSFWKKSLPTSTDKLRLLARHLRKIGRGDLSEELKFKWENRVFTAPQQWLEMAE</sequence>
<feature type="domain" description="Death" evidence="2">
    <location>
        <begin position="820"/>
        <end position="884"/>
    </location>
</feature>
<organism evidence="4 5">
    <name type="scientific">Echinops telfairi</name>
    <name type="common">Lesser hedgehog tenrec</name>
    <dbReference type="NCBI Taxonomy" id="9371"/>
    <lineage>
        <taxon>Eukaryota</taxon>
        <taxon>Metazoa</taxon>
        <taxon>Chordata</taxon>
        <taxon>Craniata</taxon>
        <taxon>Vertebrata</taxon>
        <taxon>Euteleostomi</taxon>
        <taxon>Mammalia</taxon>
        <taxon>Eutheria</taxon>
        <taxon>Afrotheria</taxon>
        <taxon>Tenrecidae</taxon>
        <taxon>Tenrecinae</taxon>
        <taxon>Echinops</taxon>
    </lineage>
</organism>
<evidence type="ECO:0000313" key="4">
    <source>
        <dbReference type="Proteomes" id="UP000694863"/>
    </source>
</evidence>
<dbReference type="InterPro" id="IPR000488">
    <property type="entry name" value="Death_dom"/>
</dbReference>
<dbReference type="PANTHER" id="PTHR28336">
    <property type="entry name" value="BA1-643"/>
    <property type="match status" value="1"/>
</dbReference>
<dbReference type="Proteomes" id="UP000694863">
    <property type="component" value="Unplaced"/>
</dbReference>
<feature type="compositionally biased region" description="Polar residues" evidence="1">
    <location>
        <begin position="193"/>
        <end position="205"/>
    </location>
</feature>
<dbReference type="Pfam" id="PF00531">
    <property type="entry name" value="Death"/>
    <property type="match status" value="1"/>
</dbReference>
<dbReference type="PANTHER" id="PTHR28336:SF4">
    <property type="entry name" value="DEATH DOMAIN-CONTAINING PROTEIN 1"/>
    <property type="match status" value="1"/>
</dbReference>
<name>A0ABM0IRZ4_ECHTE</name>